<evidence type="ECO:0000313" key="2">
    <source>
        <dbReference type="EMBL" id="QDT28958.1"/>
    </source>
</evidence>
<dbReference type="RefSeq" id="WP_145451251.1">
    <property type="nucleotide sequence ID" value="NZ_CP037421.1"/>
</dbReference>
<dbReference type="EMBL" id="CP037421">
    <property type="protein sequence ID" value="QDT28958.1"/>
    <property type="molecule type" value="Genomic_DNA"/>
</dbReference>
<protein>
    <submittedName>
        <fullName evidence="2">Uncharacterized protein</fullName>
    </submittedName>
</protein>
<dbReference type="AlphaFoldDB" id="A0A517QBF2"/>
<keyword evidence="1" id="KW-0812">Transmembrane</keyword>
<keyword evidence="1" id="KW-0472">Membrane</keyword>
<keyword evidence="3" id="KW-1185">Reference proteome</keyword>
<accession>A0A517QBF2</accession>
<feature type="transmembrane region" description="Helical" evidence="1">
    <location>
        <begin position="21"/>
        <end position="42"/>
    </location>
</feature>
<proteinExistence type="predicted"/>
<reference evidence="2 3" key="1">
    <citation type="submission" date="2019-03" db="EMBL/GenBank/DDBJ databases">
        <title>Deep-cultivation of Planctomycetes and their phenomic and genomic characterization uncovers novel biology.</title>
        <authorList>
            <person name="Wiegand S."/>
            <person name="Jogler M."/>
            <person name="Boedeker C."/>
            <person name="Pinto D."/>
            <person name="Vollmers J."/>
            <person name="Rivas-Marin E."/>
            <person name="Kohn T."/>
            <person name="Peeters S.H."/>
            <person name="Heuer A."/>
            <person name="Rast P."/>
            <person name="Oberbeckmann S."/>
            <person name="Bunk B."/>
            <person name="Jeske O."/>
            <person name="Meyerdierks A."/>
            <person name="Storesund J.E."/>
            <person name="Kallscheuer N."/>
            <person name="Luecker S."/>
            <person name="Lage O.M."/>
            <person name="Pohl T."/>
            <person name="Merkel B.J."/>
            <person name="Hornburger P."/>
            <person name="Mueller R.-W."/>
            <person name="Bruemmer F."/>
            <person name="Labrenz M."/>
            <person name="Spormann A.M."/>
            <person name="Op den Camp H."/>
            <person name="Overmann J."/>
            <person name="Amann R."/>
            <person name="Jetten M.S.M."/>
            <person name="Mascher T."/>
            <person name="Medema M.H."/>
            <person name="Devos D.P."/>
            <person name="Kaster A.-K."/>
            <person name="Ovreas L."/>
            <person name="Rohde M."/>
            <person name="Galperin M.Y."/>
            <person name="Jogler C."/>
        </authorList>
    </citation>
    <scope>NUCLEOTIDE SEQUENCE [LARGE SCALE GENOMIC DNA]</scope>
    <source>
        <strain evidence="2 3">Enr10</strain>
    </source>
</reference>
<gene>
    <name evidence="2" type="ORF">Enr10x_43060</name>
</gene>
<feature type="transmembrane region" description="Helical" evidence="1">
    <location>
        <begin position="54"/>
        <end position="75"/>
    </location>
</feature>
<evidence type="ECO:0000256" key="1">
    <source>
        <dbReference type="SAM" id="Phobius"/>
    </source>
</evidence>
<name>A0A517QBF2_9PLAN</name>
<organism evidence="2 3">
    <name type="scientific">Gimesia panareensis</name>
    <dbReference type="NCBI Taxonomy" id="2527978"/>
    <lineage>
        <taxon>Bacteria</taxon>
        <taxon>Pseudomonadati</taxon>
        <taxon>Planctomycetota</taxon>
        <taxon>Planctomycetia</taxon>
        <taxon>Planctomycetales</taxon>
        <taxon>Planctomycetaceae</taxon>
        <taxon>Gimesia</taxon>
    </lineage>
</organism>
<sequence>MQQDSRPESEMEQISTGGATYLIRKWLPLTPLIFCILISFLTSKQIWRWDFETAGRLAIAVIAGLCFYGLVRYLVSGFADVVWINNSQIRFKKDGQTATTPLTNIEELRSSQYFPLTYPFSPRQYRIRLRFTEPFGMGKQIQFFLWSPGFHSKAPRDELDRLLRRIKDS</sequence>
<evidence type="ECO:0000313" key="3">
    <source>
        <dbReference type="Proteomes" id="UP000315647"/>
    </source>
</evidence>
<keyword evidence="1" id="KW-1133">Transmembrane helix</keyword>
<dbReference type="Proteomes" id="UP000315647">
    <property type="component" value="Chromosome"/>
</dbReference>